<evidence type="ECO:0000313" key="2">
    <source>
        <dbReference type="EMBL" id="CAK9014295.1"/>
    </source>
</evidence>
<feature type="compositionally biased region" description="Low complexity" evidence="1">
    <location>
        <begin position="139"/>
        <end position="154"/>
    </location>
</feature>
<feature type="compositionally biased region" description="Pro residues" evidence="1">
    <location>
        <begin position="128"/>
        <end position="138"/>
    </location>
</feature>
<dbReference type="Proteomes" id="UP001642484">
    <property type="component" value="Unassembled WGS sequence"/>
</dbReference>
<gene>
    <name evidence="2" type="ORF">CCMP2556_LOCUS11621</name>
</gene>
<reference evidence="2 3" key="1">
    <citation type="submission" date="2024-02" db="EMBL/GenBank/DDBJ databases">
        <authorList>
            <person name="Chen Y."/>
            <person name="Shah S."/>
            <person name="Dougan E. K."/>
            <person name="Thang M."/>
            <person name="Chan C."/>
        </authorList>
    </citation>
    <scope>NUCLEOTIDE SEQUENCE [LARGE SCALE GENOMIC DNA]</scope>
</reference>
<protein>
    <submittedName>
        <fullName evidence="2">Uncharacterized protein</fullName>
    </submittedName>
</protein>
<feature type="compositionally biased region" description="Basic residues" evidence="1">
    <location>
        <begin position="170"/>
        <end position="179"/>
    </location>
</feature>
<proteinExistence type="predicted"/>
<feature type="region of interest" description="Disordered" evidence="1">
    <location>
        <begin position="276"/>
        <end position="367"/>
    </location>
</feature>
<comment type="caution">
    <text evidence="2">The sequence shown here is derived from an EMBL/GenBank/DDBJ whole genome shotgun (WGS) entry which is preliminary data.</text>
</comment>
<feature type="compositionally biased region" description="Basic and acidic residues" evidence="1">
    <location>
        <begin position="180"/>
        <end position="191"/>
    </location>
</feature>
<feature type="compositionally biased region" description="Basic and acidic residues" evidence="1">
    <location>
        <begin position="276"/>
        <end position="294"/>
    </location>
</feature>
<keyword evidence="3" id="KW-1185">Reference proteome</keyword>
<sequence length="367" mass="39608">MAVDFMADDDDGDWKICWDFERNDWGSGWKSSSSWAPGPATWQAPRPRPVMGGGDGPFAGDAGAPMPAVTPWWDRSGYAPQAESSLVTGLQASKAVGEGPYMGDGTWHLGSPRPLRVVRIPHREGFAIPPPPPHPSGPSNPAAPAFVPAAASVVETEEQPQKSEASGVGKKPKRRKERRDRRGSDGGREDDISSAIDGLLSLPNANLQKADFDSGVRRYLGALRGCPNGPQKVKDAMAMLHTYTSQKSRSAVKNWPAYLLTLLKRFEPGALNARRYFEGKGGPRREDAEGKGEQDGEEEGPQPLPEEAKAPEAAAEEAAAVPTAEASRSPAEPASRPLRKPLEEPVFERPRWPEEEEDLPADALVDS</sequence>
<feature type="region of interest" description="Disordered" evidence="1">
    <location>
        <begin position="124"/>
        <end position="193"/>
    </location>
</feature>
<evidence type="ECO:0000313" key="3">
    <source>
        <dbReference type="Proteomes" id="UP001642484"/>
    </source>
</evidence>
<evidence type="ECO:0000256" key="1">
    <source>
        <dbReference type="SAM" id="MobiDB-lite"/>
    </source>
</evidence>
<feature type="compositionally biased region" description="Low complexity" evidence="1">
    <location>
        <begin position="311"/>
        <end position="336"/>
    </location>
</feature>
<dbReference type="EMBL" id="CAXAMN010005557">
    <property type="protein sequence ID" value="CAK9014295.1"/>
    <property type="molecule type" value="Genomic_DNA"/>
</dbReference>
<organism evidence="2 3">
    <name type="scientific">Durusdinium trenchii</name>
    <dbReference type="NCBI Taxonomy" id="1381693"/>
    <lineage>
        <taxon>Eukaryota</taxon>
        <taxon>Sar</taxon>
        <taxon>Alveolata</taxon>
        <taxon>Dinophyceae</taxon>
        <taxon>Suessiales</taxon>
        <taxon>Symbiodiniaceae</taxon>
        <taxon>Durusdinium</taxon>
    </lineage>
</organism>
<accession>A0ABP0JIP8</accession>
<name>A0ABP0JIP8_9DINO</name>
<feature type="compositionally biased region" description="Basic and acidic residues" evidence="1">
    <location>
        <begin position="340"/>
        <end position="353"/>
    </location>
</feature>